<dbReference type="AlphaFoldDB" id="A0A1J9QNS1"/>
<sequence length="229" mass="26172">MNGKDSVTTGVSPFFLIHGYNLDPLQLEEDIPVPENPRNPIEEAQLILAKLKDAATWAQASMASAQQEQELQANRHRNAAPEYKVDDTVWLSLKNVSTLRPSRKLDVRNGKFKVIEEIGSHAYRLNTPPGIHNVFHVDLLRSAAEDPLPSQIRHEPQPPAIDVDGHEEYYVEKILDEKIRYRQKHYLVKWMGWTAPTWVKASLMEETQALDDYLRRTAEEEEEGGNVRG</sequence>
<comment type="caution">
    <text evidence="3">The sequence shown here is derived from an EMBL/GenBank/DDBJ whole genome shotgun (WGS) entry which is preliminary data.</text>
</comment>
<proteinExistence type="predicted"/>
<feature type="domain" description="Chromo" evidence="2">
    <location>
        <begin position="169"/>
        <end position="225"/>
    </location>
</feature>
<evidence type="ECO:0000313" key="4">
    <source>
        <dbReference type="Proteomes" id="UP000242791"/>
    </source>
</evidence>
<dbReference type="PROSITE" id="PS50013">
    <property type="entry name" value="CHROMO_2"/>
    <property type="match status" value="1"/>
</dbReference>
<dbReference type="EMBL" id="LGTZ01002232">
    <property type="protein sequence ID" value="OJD16901.1"/>
    <property type="molecule type" value="Genomic_DNA"/>
</dbReference>
<dbReference type="GO" id="GO:0006338">
    <property type="term" value="P:chromatin remodeling"/>
    <property type="evidence" value="ECO:0007669"/>
    <property type="project" value="UniProtKB-ARBA"/>
</dbReference>
<dbReference type="STRING" id="1658174.A0A1J9QNS1"/>
<dbReference type="Gene3D" id="2.40.50.40">
    <property type="match status" value="1"/>
</dbReference>
<dbReference type="SUPFAM" id="SSF54160">
    <property type="entry name" value="Chromo domain-like"/>
    <property type="match status" value="1"/>
</dbReference>
<evidence type="ECO:0000259" key="2">
    <source>
        <dbReference type="PROSITE" id="PS50013"/>
    </source>
</evidence>
<dbReference type="InterPro" id="IPR000953">
    <property type="entry name" value="Chromo/chromo_shadow_dom"/>
</dbReference>
<name>A0A1J9QNS1_9EURO</name>
<evidence type="ECO:0000313" key="3">
    <source>
        <dbReference type="EMBL" id="OJD16901.1"/>
    </source>
</evidence>
<keyword evidence="4" id="KW-1185">Reference proteome</keyword>
<dbReference type="InterPro" id="IPR023780">
    <property type="entry name" value="Chromo_domain"/>
</dbReference>
<protein>
    <recommendedName>
        <fullName evidence="2">Chromo domain-containing protein</fullName>
    </recommendedName>
</protein>
<organism evidence="3 4">
    <name type="scientific">Blastomyces percursus</name>
    <dbReference type="NCBI Taxonomy" id="1658174"/>
    <lineage>
        <taxon>Eukaryota</taxon>
        <taxon>Fungi</taxon>
        <taxon>Dikarya</taxon>
        <taxon>Ascomycota</taxon>
        <taxon>Pezizomycotina</taxon>
        <taxon>Eurotiomycetes</taxon>
        <taxon>Eurotiomycetidae</taxon>
        <taxon>Onygenales</taxon>
        <taxon>Ajellomycetaceae</taxon>
        <taxon>Blastomyces</taxon>
    </lineage>
</organism>
<gene>
    <name evidence="3" type="ORF">ACJ73_08840</name>
</gene>
<evidence type="ECO:0000256" key="1">
    <source>
        <dbReference type="ARBA" id="ARBA00011353"/>
    </source>
</evidence>
<dbReference type="VEuPathDB" id="FungiDB:ACJ73_08840"/>
<dbReference type="Pfam" id="PF24626">
    <property type="entry name" value="SH3_Tf2-1"/>
    <property type="match status" value="1"/>
</dbReference>
<dbReference type="OrthoDB" id="4509506at2759"/>
<dbReference type="InterPro" id="IPR056924">
    <property type="entry name" value="SH3_Tf2-1"/>
</dbReference>
<comment type="subunit">
    <text evidence="1">Component of the NuA4 histone acetyltransferase complex.</text>
</comment>
<dbReference type="SMART" id="SM00298">
    <property type="entry name" value="CHROMO"/>
    <property type="match status" value="1"/>
</dbReference>
<accession>A0A1J9QNS1</accession>
<dbReference type="PANTHER" id="PTHR46148">
    <property type="entry name" value="CHROMO DOMAIN-CONTAINING PROTEIN"/>
    <property type="match status" value="1"/>
</dbReference>
<dbReference type="InterPro" id="IPR016197">
    <property type="entry name" value="Chromo-like_dom_sf"/>
</dbReference>
<dbReference type="Proteomes" id="UP000242791">
    <property type="component" value="Unassembled WGS sequence"/>
</dbReference>
<dbReference type="PANTHER" id="PTHR46148:SF52">
    <property type="entry name" value="OS04G0603800 PROTEIN"/>
    <property type="match status" value="1"/>
</dbReference>
<reference evidence="3 4" key="1">
    <citation type="submission" date="2015-08" db="EMBL/GenBank/DDBJ databases">
        <title>Emmonsia species relationships and genome sequence.</title>
        <authorList>
            <person name="Cuomo C.A."/>
            <person name="Schwartz I.S."/>
            <person name="Kenyon C."/>
            <person name="De Hoog G.S."/>
            <person name="Govender N.P."/>
            <person name="Botha A."/>
            <person name="Moreno L."/>
            <person name="De Vries M."/>
            <person name="Munoz J.F."/>
            <person name="Stielow J.B."/>
        </authorList>
    </citation>
    <scope>NUCLEOTIDE SEQUENCE [LARGE SCALE GENOMIC DNA]</scope>
    <source>
        <strain evidence="3 4">EI222</strain>
    </source>
</reference>
<dbReference type="Pfam" id="PF00385">
    <property type="entry name" value="Chromo"/>
    <property type="match status" value="1"/>
</dbReference>